<dbReference type="SUPFAM" id="SSF49879">
    <property type="entry name" value="SMAD/FHA domain"/>
    <property type="match status" value="1"/>
</dbReference>
<dbReference type="AlphaFoldDB" id="A0A9Q0Y5T5"/>
<dbReference type="SMART" id="SM00348">
    <property type="entry name" value="IRF"/>
    <property type="match status" value="1"/>
</dbReference>
<dbReference type="InterPro" id="IPR001346">
    <property type="entry name" value="Interferon_reg_fact_DNA-bd_dom"/>
</dbReference>
<dbReference type="PROSITE" id="PS51507">
    <property type="entry name" value="IRF_2"/>
    <property type="match status" value="1"/>
</dbReference>
<dbReference type="SMART" id="SM01243">
    <property type="entry name" value="IRF-3"/>
    <property type="match status" value="1"/>
</dbReference>
<dbReference type="PRINTS" id="PR00267">
    <property type="entry name" value="INTFRNREGFCT"/>
</dbReference>
<dbReference type="PANTHER" id="PTHR11949:SF2">
    <property type="entry name" value="INTERFERON REGULATORY FACTOR 7"/>
    <property type="match status" value="1"/>
</dbReference>
<dbReference type="InterPro" id="IPR019471">
    <property type="entry name" value="Interferon_reg_factor-3"/>
</dbReference>
<evidence type="ECO:0000313" key="7">
    <source>
        <dbReference type="EMBL" id="KAJ7344318.1"/>
    </source>
</evidence>
<dbReference type="OrthoDB" id="8691508at2759"/>
<keyword evidence="8" id="KW-1185">Reference proteome</keyword>
<comment type="caution">
    <text evidence="7">The sequence shown here is derived from an EMBL/GenBank/DDBJ whole genome shotgun (WGS) entry which is preliminary data.</text>
</comment>
<dbReference type="InterPro" id="IPR019817">
    <property type="entry name" value="Interferon_reg_fac_CS"/>
</dbReference>
<dbReference type="Gene3D" id="1.10.10.10">
    <property type="entry name" value="Winged helix-like DNA-binding domain superfamily/Winged helix DNA-binding domain"/>
    <property type="match status" value="1"/>
</dbReference>
<dbReference type="InterPro" id="IPR036390">
    <property type="entry name" value="WH_DNA-bd_sf"/>
</dbReference>
<dbReference type="EMBL" id="JAPFRF010000001">
    <property type="protein sequence ID" value="KAJ7344318.1"/>
    <property type="molecule type" value="Genomic_DNA"/>
</dbReference>
<organism evidence="7 8">
    <name type="scientific">Phrynocephalus forsythii</name>
    <dbReference type="NCBI Taxonomy" id="171643"/>
    <lineage>
        <taxon>Eukaryota</taxon>
        <taxon>Metazoa</taxon>
        <taxon>Chordata</taxon>
        <taxon>Craniata</taxon>
        <taxon>Vertebrata</taxon>
        <taxon>Euteleostomi</taxon>
        <taxon>Lepidosauria</taxon>
        <taxon>Squamata</taxon>
        <taxon>Bifurcata</taxon>
        <taxon>Unidentata</taxon>
        <taxon>Episquamata</taxon>
        <taxon>Toxicofera</taxon>
        <taxon>Iguania</taxon>
        <taxon>Acrodonta</taxon>
        <taxon>Agamidae</taxon>
        <taxon>Agaminae</taxon>
        <taxon>Phrynocephalus</taxon>
    </lineage>
</organism>
<dbReference type="Proteomes" id="UP001142489">
    <property type="component" value="Unassembled WGS sequence"/>
</dbReference>
<protein>
    <recommendedName>
        <fullName evidence="6">IRF tryptophan pentad repeat domain-containing protein</fullName>
    </recommendedName>
</protein>
<evidence type="ECO:0000256" key="1">
    <source>
        <dbReference type="ARBA" id="ARBA00004123"/>
    </source>
</evidence>
<evidence type="ECO:0000256" key="3">
    <source>
        <dbReference type="ARBA" id="ARBA00023125"/>
    </source>
</evidence>
<dbReference type="InterPro" id="IPR017855">
    <property type="entry name" value="SMAD-like_dom_sf"/>
</dbReference>
<proteinExistence type="predicted"/>
<sequence>MNRFTVRGPQKICFFDWLVNEINSGKHEGLYWLDENHTLFRIPWKHNSRKDLVPSDYMIFKEWAIFSGKHVETVRDPARWKTNFRCALNSTRRFEEVKSNGPDYHVYRIIAAQPNNAPAANLPANTSKDNRGYFTVFRAIFQYLGRVQYRCSTSPCDIITLTSVSASSEVPTSICLKLHRGHLEVRDEALDGIMKMKLAPVLTKGALLNETPYEQNGAYVVPEMDQPLKNQRANEPVRNNCYEEPLSWLVQNAVNSQSPATVPLQQAQQTPLDINKCNHVGCISFLAGAFPLQLDVSIHYRGRPMCELVVEESSCVFTYEQCYADVPPNTQIIRFPETEELPDKKQAKSTLEVLHDTGLLLYQKNEKLCARRLGKSRLRHLCSCTRGFGQMAYTMCPDFFLTELRTFMNGQIHSFPDYTIYLCFGQRLSASKPKESKLILVKLVSRVCKYFHEQSQREGASSLNIENDSLQISNSLYDMVEQLSTMFYAANGAKKIEVENSSTRPGPSQQAVRTLALLHGVILGIFSSRLQAAHDAVRKLLIRQYLWHRVRPALAYRMPSRRFQLLAVLANIARGQECESSEGQESRSAMEENM</sequence>
<dbReference type="SUPFAM" id="SSF46785">
    <property type="entry name" value="Winged helix' DNA-binding domain"/>
    <property type="match status" value="1"/>
</dbReference>
<evidence type="ECO:0000256" key="4">
    <source>
        <dbReference type="ARBA" id="ARBA00023163"/>
    </source>
</evidence>
<dbReference type="PROSITE" id="PS00601">
    <property type="entry name" value="IRF_1"/>
    <property type="match status" value="1"/>
</dbReference>
<dbReference type="GO" id="GO:0000978">
    <property type="term" value="F:RNA polymerase II cis-regulatory region sequence-specific DNA binding"/>
    <property type="evidence" value="ECO:0007669"/>
    <property type="project" value="TreeGrafter"/>
</dbReference>
<dbReference type="PANTHER" id="PTHR11949">
    <property type="entry name" value="INTERFERON REGULATORY FACTOR"/>
    <property type="match status" value="1"/>
</dbReference>
<name>A0A9Q0Y5T5_9SAUR</name>
<dbReference type="Gene3D" id="2.60.200.10">
    <property type="match status" value="1"/>
</dbReference>
<evidence type="ECO:0000256" key="5">
    <source>
        <dbReference type="ARBA" id="ARBA00023242"/>
    </source>
</evidence>
<dbReference type="Pfam" id="PF00605">
    <property type="entry name" value="IRF"/>
    <property type="match status" value="1"/>
</dbReference>
<keyword evidence="4" id="KW-0804">Transcription</keyword>
<dbReference type="Pfam" id="PF10401">
    <property type="entry name" value="IRF-3"/>
    <property type="match status" value="1"/>
</dbReference>
<reference evidence="7" key="1">
    <citation type="journal article" date="2023" name="DNA Res.">
        <title>Chromosome-level genome assembly of Phrynocephalus forsythii using third-generation DNA sequencing and Hi-C analysis.</title>
        <authorList>
            <person name="Qi Y."/>
            <person name="Zhao W."/>
            <person name="Zhao Y."/>
            <person name="Niu C."/>
            <person name="Cao S."/>
            <person name="Zhang Y."/>
        </authorList>
    </citation>
    <scope>NUCLEOTIDE SEQUENCE</scope>
    <source>
        <tissue evidence="7">Muscle</tissue>
    </source>
</reference>
<dbReference type="InterPro" id="IPR008984">
    <property type="entry name" value="SMAD_FHA_dom_sf"/>
</dbReference>
<feature type="domain" description="IRF tryptophan pentad repeat" evidence="6">
    <location>
        <begin position="11"/>
        <end position="111"/>
    </location>
</feature>
<accession>A0A9Q0Y5T5</accession>
<dbReference type="CDD" id="cd00103">
    <property type="entry name" value="IRF"/>
    <property type="match status" value="1"/>
</dbReference>
<dbReference type="GO" id="GO:0005634">
    <property type="term" value="C:nucleus"/>
    <property type="evidence" value="ECO:0007669"/>
    <property type="project" value="UniProtKB-SubCell"/>
</dbReference>
<keyword evidence="2" id="KW-0805">Transcription regulation</keyword>
<keyword evidence="3" id="KW-0238">DNA-binding</keyword>
<dbReference type="GO" id="GO:0002376">
    <property type="term" value="P:immune system process"/>
    <property type="evidence" value="ECO:0007669"/>
    <property type="project" value="TreeGrafter"/>
</dbReference>
<evidence type="ECO:0000256" key="2">
    <source>
        <dbReference type="ARBA" id="ARBA00023015"/>
    </source>
</evidence>
<evidence type="ECO:0000259" key="6">
    <source>
        <dbReference type="PROSITE" id="PS51507"/>
    </source>
</evidence>
<comment type="subcellular location">
    <subcellularLocation>
        <location evidence="1">Nucleus</location>
    </subcellularLocation>
</comment>
<dbReference type="GO" id="GO:0000981">
    <property type="term" value="F:DNA-binding transcription factor activity, RNA polymerase II-specific"/>
    <property type="evidence" value="ECO:0007669"/>
    <property type="project" value="TreeGrafter"/>
</dbReference>
<gene>
    <name evidence="7" type="ORF">JRQ81_000268</name>
</gene>
<dbReference type="GO" id="GO:0045893">
    <property type="term" value="P:positive regulation of DNA-templated transcription"/>
    <property type="evidence" value="ECO:0007669"/>
    <property type="project" value="UniProtKB-ARBA"/>
</dbReference>
<evidence type="ECO:0000313" key="8">
    <source>
        <dbReference type="Proteomes" id="UP001142489"/>
    </source>
</evidence>
<dbReference type="InterPro" id="IPR036388">
    <property type="entry name" value="WH-like_DNA-bd_sf"/>
</dbReference>
<keyword evidence="5" id="KW-0539">Nucleus</keyword>